<reference evidence="2 3" key="1">
    <citation type="submission" date="2024-01" db="EMBL/GenBank/DDBJ databases">
        <title>Multi-omics insights into the function and evolution of sodium benzoate biodegradation pathways in Benzoatithermus flavus gen. nov., sp. nov. from hot spring.</title>
        <authorList>
            <person name="Hu C.-J."/>
            <person name="Li W.-J."/>
        </authorList>
    </citation>
    <scope>NUCLEOTIDE SEQUENCE [LARGE SCALE GENOMIC DNA]</scope>
    <source>
        <strain evidence="2 3">SYSU G07066</strain>
    </source>
</reference>
<organism evidence="2 3">
    <name type="scientific">Benzoatithermus flavus</name>
    <dbReference type="NCBI Taxonomy" id="3108223"/>
    <lineage>
        <taxon>Bacteria</taxon>
        <taxon>Pseudomonadati</taxon>
        <taxon>Pseudomonadota</taxon>
        <taxon>Alphaproteobacteria</taxon>
        <taxon>Geminicoccales</taxon>
        <taxon>Geminicoccaceae</taxon>
        <taxon>Benzoatithermus</taxon>
    </lineage>
</organism>
<accession>A0ABU8Y0D3</accession>
<feature type="coiled-coil region" evidence="1">
    <location>
        <begin position="15"/>
        <end position="42"/>
    </location>
</feature>
<dbReference type="Gene3D" id="6.10.140.920">
    <property type="match status" value="1"/>
</dbReference>
<keyword evidence="3" id="KW-1185">Reference proteome</keyword>
<feature type="coiled-coil region" evidence="1">
    <location>
        <begin position="121"/>
        <end position="214"/>
    </location>
</feature>
<evidence type="ECO:0000256" key="1">
    <source>
        <dbReference type="SAM" id="Coils"/>
    </source>
</evidence>
<comment type="caution">
    <text evidence="2">The sequence shown here is derived from an EMBL/GenBank/DDBJ whole genome shotgun (WGS) entry which is preliminary data.</text>
</comment>
<protein>
    <submittedName>
        <fullName evidence="2">Uncharacterized protein</fullName>
    </submittedName>
</protein>
<keyword evidence="1" id="KW-0175">Coiled coil</keyword>
<dbReference type="RefSeq" id="WP_418161972.1">
    <property type="nucleotide sequence ID" value="NZ_JBBLZC010000046.1"/>
</dbReference>
<evidence type="ECO:0000313" key="3">
    <source>
        <dbReference type="Proteomes" id="UP001375743"/>
    </source>
</evidence>
<dbReference type="Proteomes" id="UP001375743">
    <property type="component" value="Unassembled WGS sequence"/>
</dbReference>
<evidence type="ECO:0000313" key="2">
    <source>
        <dbReference type="EMBL" id="MEK0086130.1"/>
    </source>
</evidence>
<dbReference type="EMBL" id="JBBLZC010000046">
    <property type="protein sequence ID" value="MEK0086130.1"/>
    <property type="molecule type" value="Genomic_DNA"/>
</dbReference>
<gene>
    <name evidence="2" type="ORF">U1T56_23480</name>
</gene>
<proteinExistence type="predicted"/>
<name>A0ABU8Y0D3_9PROT</name>
<sequence length="294" mass="33444">MKLNPFSKKNSSGYYDKVKAEHDQLAHDIAAKRAELEEAQADHEHKQRCYHELAQQGSMYSSTKEEKHAHFEASAAYNRIGAIKREINLLESRIAPLRRIVSAPERCTETKRQLAALIAQRQAHAAEIEVVDKQIAQLNQRIANLEARVAAETRSASRTLLDGEGEFVVPESLTRLEVELRIARASLAELQVQREAARAQLRELPSALREARRNFIHYRADVAEIELYEQLMPVMHAVARASAARREINVHHDESRFEIEIPPSWSPRHRPPWWRSCPRTDRFGTSAANGTGPS</sequence>